<evidence type="ECO:0000313" key="2">
    <source>
        <dbReference type="Proteomes" id="UP000033651"/>
    </source>
</evidence>
<proteinExistence type="predicted"/>
<evidence type="ECO:0000313" key="1">
    <source>
        <dbReference type="EMBL" id="KJV37214.1"/>
    </source>
</evidence>
<dbReference type="PATRIC" id="fig|345309.4.peg.1320"/>
<protein>
    <recommendedName>
        <fullName evidence="3">DUF4272 domain-containing protein</fullName>
    </recommendedName>
</protein>
<evidence type="ECO:0008006" key="3">
    <source>
        <dbReference type="Google" id="ProtNLM"/>
    </source>
</evidence>
<keyword evidence="2" id="KW-1185">Reference proteome</keyword>
<comment type="caution">
    <text evidence="1">The sequence shown here is derived from an EMBL/GenBank/DDBJ whole genome shotgun (WGS) entry which is preliminary data.</text>
</comment>
<accession>A0A0F3L4C9</accession>
<sequence>MLNTYGTVLPSPPRTFPHQTLAERDMRDPELVEHLRGFVGYVASRGNKEMTTTRYHLMRHIERVRYQVSMQVPAGSLDAFAAWAVQANAVVFVPDGSVRDPWHRVLIDANGVTDGTAQIPYPRDAVERQSRTETELERERIHVARSLSPVVGVDEVRLRDAAEVAGRVRALLVVSTFAESVRDNDPIPMERMREVLPGAFDHLTPVESAFLADPSDAQAVVNQLGWRYESLALLAWALGIKPELPFPSSICDVANLARTLLDAATSGDLDRSRLRADGEILDALDFHYRLHWAIREADLGHRPSLDNVVPGVVVERHYALNWLVRFEDAAWDDVDTPT</sequence>
<name>A0A0F3L4C9_9GAMM</name>
<dbReference type="Pfam" id="PF14094">
    <property type="entry name" value="DUF4272"/>
    <property type="match status" value="1"/>
</dbReference>
<reference evidence="1 2" key="1">
    <citation type="submission" date="2015-03" db="EMBL/GenBank/DDBJ databases">
        <title>Draft genome sequence of Luteibacter yeojuensis strain SU11.</title>
        <authorList>
            <person name="Sulaiman J."/>
            <person name="Priya K."/>
            <person name="Chan K.-G."/>
        </authorList>
    </citation>
    <scope>NUCLEOTIDE SEQUENCE [LARGE SCALE GENOMIC DNA]</scope>
    <source>
        <strain evidence="1 2">SU11</strain>
    </source>
</reference>
<gene>
    <name evidence="1" type="ORF">VI08_01335</name>
</gene>
<dbReference type="InterPro" id="IPR025368">
    <property type="entry name" value="DUF4272"/>
</dbReference>
<organism evidence="1 2">
    <name type="scientific">Luteibacter yeojuensis</name>
    <dbReference type="NCBI Taxonomy" id="345309"/>
    <lineage>
        <taxon>Bacteria</taxon>
        <taxon>Pseudomonadati</taxon>
        <taxon>Pseudomonadota</taxon>
        <taxon>Gammaproteobacteria</taxon>
        <taxon>Lysobacterales</taxon>
        <taxon>Rhodanobacteraceae</taxon>
        <taxon>Luteibacter</taxon>
    </lineage>
</organism>
<dbReference type="EMBL" id="JZRB01000002">
    <property type="protein sequence ID" value="KJV37214.1"/>
    <property type="molecule type" value="Genomic_DNA"/>
</dbReference>
<dbReference type="AlphaFoldDB" id="A0A0F3L4C9"/>
<dbReference type="Proteomes" id="UP000033651">
    <property type="component" value="Unassembled WGS sequence"/>
</dbReference>